<proteinExistence type="predicted"/>
<dbReference type="GeneID" id="95571872"/>
<gene>
    <name evidence="1" type="ORF">NRK68_00275</name>
</gene>
<evidence type="ECO:0000313" key="2">
    <source>
        <dbReference type="Proteomes" id="UP001057738"/>
    </source>
</evidence>
<dbReference type="Proteomes" id="UP001057738">
    <property type="component" value="Chromosome"/>
</dbReference>
<protein>
    <recommendedName>
        <fullName evidence="3">4Fe-4S ferredoxin-type domain-containing protein</fullName>
    </recommendedName>
</protein>
<sequence length="123" mass="13561">MEDEQAHVTYSDDQFDLDIRVKMTTREVDKFVIQDTHSCASTCGDECTNSCASTCAGSCPTLEASGETDTCETCGSCTSECDRSLYEDHYVLEVSQVRADGVTRKVAGEHVIRRVVEHPQQEA</sequence>
<keyword evidence="2" id="KW-1185">Reference proteome</keyword>
<evidence type="ECO:0008006" key="3">
    <source>
        <dbReference type="Google" id="ProtNLM"/>
    </source>
</evidence>
<dbReference type="RefSeq" id="WP_257854314.1">
    <property type="nucleotide sequence ID" value="NZ_CP102514.1"/>
</dbReference>
<dbReference type="EMBL" id="CP102514">
    <property type="protein sequence ID" value="UUY45780.1"/>
    <property type="molecule type" value="Genomic_DNA"/>
</dbReference>
<reference evidence="1" key="1">
    <citation type="submission" date="2022-08" db="EMBL/GenBank/DDBJ databases">
        <authorList>
            <person name="Tian L."/>
        </authorList>
    </citation>
    <scope>NUCLEOTIDE SEQUENCE</scope>
    <source>
        <strain evidence="1">CM253</strain>
    </source>
</reference>
<evidence type="ECO:0000313" key="1">
    <source>
        <dbReference type="EMBL" id="UUY45780.1"/>
    </source>
</evidence>
<name>A0ABY5PP80_9ACTN</name>
<organism evidence="1 2">
    <name type="scientific">Streptomyces yangpuensis</name>
    <dbReference type="NCBI Taxonomy" id="1648182"/>
    <lineage>
        <taxon>Bacteria</taxon>
        <taxon>Bacillati</taxon>
        <taxon>Actinomycetota</taxon>
        <taxon>Actinomycetes</taxon>
        <taxon>Kitasatosporales</taxon>
        <taxon>Streptomycetaceae</taxon>
        <taxon>Streptomyces</taxon>
    </lineage>
</organism>
<accession>A0ABY5PP80</accession>